<dbReference type="Pfam" id="PF13244">
    <property type="entry name" value="MbhD"/>
    <property type="match status" value="1"/>
</dbReference>
<feature type="transmembrane region" description="Helical" evidence="10">
    <location>
        <begin position="586"/>
        <end position="609"/>
    </location>
</feature>
<evidence type="ECO:0000256" key="7">
    <source>
        <dbReference type="ARBA" id="ARBA00023065"/>
    </source>
</evidence>
<dbReference type="Pfam" id="PF00662">
    <property type="entry name" value="Proton_antipo_N"/>
    <property type="match status" value="1"/>
</dbReference>
<feature type="transmembrane region" description="Helical" evidence="10">
    <location>
        <begin position="741"/>
        <end position="758"/>
    </location>
</feature>
<dbReference type="RefSeq" id="WP_354193305.1">
    <property type="nucleotide sequence ID" value="NZ_JBEPML010000003.1"/>
</dbReference>
<evidence type="ECO:0000259" key="12">
    <source>
        <dbReference type="Pfam" id="PF00662"/>
    </source>
</evidence>
<evidence type="ECO:0000256" key="3">
    <source>
        <dbReference type="ARBA" id="ARBA00022449"/>
    </source>
</evidence>
<keyword evidence="16" id="KW-1185">Reference proteome</keyword>
<feature type="transmembrane region" description="Helical" evidence="10">
    <location>
        <begin position="364"/>
        <end position="387"/>
    </location>
</feature>
<evidence type="ECO:0000259" key="11">
    <source>
        <dbReference type="Pfam" id="PF00361"/>
    </source>
</evidence>
<gene>
    <name evidence="15" type="ORF">ABID37_001245</name>
</gene>
<feature type="domain" description="MrpA C-terminal/MbhE" evidence="14">
    <location>
        <begin position="677"/>
        <end position="761"/>
    </location>
</feature>
<dbReference type="InterPro" id="IPR046806">
    <property type="entry name" value="MrpA_C/MbhE"/>
</dbReference>
<dbReference type="InterPro" id="IPR042106">
    <property type="entry name" value="Nuo/plastoQ_OxRdtase_6_NuoJ"/>
</dbReference>
<dbReference type="PANTHER" id="PTHR43373:SF1">
    <property type="entry name" value="NA(+)_H(+) ANTIPORTER SUBUNIT A"/>
    <property type="match status" value="1"/>
</dbReference>
<reference evidence="15 16" key="1">
    <citation type="submission" date="2024-06" db="EMBL/GenBank/DDBJ databases">
        <title>Genomic Encyclopedia of Type Strains, Phase IV (KMG-IV): sequencing the most valuable type-strain genomes for metagenomic binning, comparative biology and taxonomic classification.</title>
        <authorList>
            <person name="Goeker M."/>
        </authorList>
    </citation>
    <scope>NUCLEOTIDE SEQUENCE [LARGE SCALE GENOMIC DNA]</scope>
    <source>
        <strain evidence="15 16">DSM 27865</strain>
    </source>
</reference>
<dbReference type="Pfam" id="PF20501">
    <property type="entry name" value="MbhE"/>
    <property type="match status" value="1"/>
</dbReference>
<evidence type="ECO:0000313" key="15">
    <source>
        <dbReference type="EMBL" id="MET3791042.1"/>
    </source>
</evidence>
<feature type="transmembrane region" description="Helical" evidence="10">
    <location>
        <begin position="266"/>
        <end position="286"/>
    </location>
</feature>
<comment type="subcellular location">
    <subcellularLocation>
        <location evidence="1">Cell membrane</location>
        <topology evidence="1">Multi-pass membrane protein</topology>
    </subcellularLocation>
    <subcellularLocation>
        <location evidence="9">Membrane</location>
        <topology evidence="9">Multi-pass membrane protein</topology>
    </subcellularLocation>
</comment>
<feature type="transmembrane region" description="Helical" evidence="10">
    <location>
        <begin position="319"/>
        <end position="343"/>
    </location>
</feature>
<dbReference type="InterPro" id="IPR001750">
    <property type="entry name" value="ND/Mrp_TM"/>
</dbReference>
<feature type="transmembrane region" description="Helical" evidence="10">
    <location>
        <begin position="160"/>
        <end position="185"/>
    </location>
</feature>
<keyword evidence="2" id="KW-0813">Transport</keyword>
<evidence type="ECO:0000256" key="9">
    <source>
        <dbReference type="RuleBase" id="RU000320"/>
    </source>
</evidence>
<evidence type="ECO:0000256" key="8">
    <source>
        <dbReference type="ARBA" id="ARBA00023136"/>
    </source>
</evidence>
<keyword evidence="7" id="KW-0406">Ion transport</keyword>
<feature type="transmembrane region" description="Helical" evidence="10">
    <location>
        <begin position="197"/>
        <end position="216"/>
    </location>
</feature>
<dbReference type="Pfam" id="PF00361">
    <property type="entry name" value="Proton_antipo_M"/>
    <property type="match status" value="1"/>
</dbReference>
<feature type="transmembrane region" description="Helical" evidence="10">
    <location>
        <begin position="443"/>
        <end position="466"/>
    </location>
</feature>
<evidence type="ECO:0000313" key="16">
    <source>
        <dbReference type="Proteomes" id="UP001549076"/>
    </source>
</evidence>
<protein>
    <submittedName>
        <fullName evidence="15">Multicomponent Na+:H+ antiporter subunit A</fullName>
    </submittedName>
</protein>
<accession>A0ABV2MW55</accession>
<evidence type="ECO:0000256" key="4">
    <source>
        <dbReference type="ARBA" id="ARBA00022475"/>
    </source>
</evidence>
<evidence type="ECO:0000259" key="13">
    <source>
        <dbReference type="Pfam" id="PF13244"/>
    </source>
</evidence>
<evidence type="ECO:0000256" key="10">
    <source>
        <dbReference type="SAM" id="Phobius"/>
    </source>
</evidence>
<keyword evidence="6 10" id="KW-1133">Transmembrane helix</keyword>
<sequence length="767" mass="80804">MMLIFAIIVFAFVAAPLVGLMGGRSSPLVAALPFLLFVVFCALLPQIAAGEIVLEAHRWIPSLGIEAAFRLDGLSLTFALLISGIGSAVFLYASAYLRGENRLPRFYVALTLFMASMLGAVLADDLMLLAVFWELTSFTSFLLIGYSPEEAASRRSAQQGFLVTVGGGLAMLAGIILLGSVAGTFSITEILDRGEMIAAHPLAPTIIVLLATGAFAKSAQAPLHSWLANAMVAPTPVSAYLHSATMVKLGIYLLSRFDPVFSDHALWIALLTGFGAVTMLAGSVLAMRETDLKRVLAYSTIVSLGTLTMLIGIPGALAAVAVVTFLIVHALYKACLFLVAGIIDHETGMRDSSALGGMRHFMPVTAAVALLGGLSMAGLPPFIGFAAKELVYETGLAASAGWALVAAAFVANAAMVVVAGVVAVRCFSGDLTATPKTPHDPGFAMLAGPIVLAALGLLFGIAPWLVGDSLITPAASAIAGEPLEYSLSLWHGFTPMLGLSVLTLALGVFAYLRWDGLRSTLANIRQIDLWGPDRFYDHVMDGLQRLALWQTRLIQPGSLRAYVARTLLIMSLAALVTLILRGGLELPSFAGSLMPDLAIAALLVVSSIAVARSRNFVTGIVAAGVVGFVVALLFLFQGAPDLAFTQFSVEALAIVIMLAIVGYMPFRERDSRSATERRLDAYIAAFVGVTASLVLLAVLAQPFDARLSDWFRVASVSEAHGRNLVNVILVDFRALDTMGEITVLGLAAVAAAAVLAGLRRATGEKRK</sequence>
<feature type="domain" description="NADH-Ubiquinone oxidoreductase (complex I) chain 5 N-terminal" evidence="12">
    <location>
        <begin position="60"/>
        <end position="107"/>
    </location>
</feature>
<keyword evidence="5 9" id="KW-0812">Transmembrane</keyword>
<feature type="transmembrane region" description="Helical" evidence="10">
    <location>
        <begin position="106"/>
        <end position="123"/>
    </location>
</feature>
<evidence type="ECO:0000259" key="14">
    <source>
        <dbReference type="Pfam" id="PF20501"/>
    </source>
</evidence>
<dbReference type="Proteomes" id="UP001549076">
    <property type="component" value="Unassembled WGS sequence"/>
</dbReference>
<dbReference type="PANTHER" id="PTHR43373">
    <property type="entry name" value="NA(+)/H(+) ANTIPORTER SUBUNIT"/>
    <property type="match status" value="1"/>
</dbReference>
<keyword evidence="3" id="KW-0050">Antiport</keyword>
<proteinExistence type="predicted"/>
<organism evidence="15 16">
    <name type="scientific">Aquamicrobium terrae</name>
    <dbReference type="NCBI Taxonomy" id="1324945"/>
    <lineage>
        <taxon>Bacteria</taxon>
        <taxon>Pseudomonadati</taxon>
        <taxon>Pseudomonadota</taxon>
        <taxon>Alphaproteobacteria</taxon>
        <taxon>Hyphomicrobiales</taxon>
        <taxon>Phyllobacteriaceae</taxon>
        <taxon>Aquamicrobium</taxon>
    </lineage>
</organism>
<feature type="transmembrane region" description="Helical" evidence="10">
    <location>
        <begin position="681"/>
        <end position="700"/>
    </location>
</feature>
<evidence type="ECO:0000256" key="6">
    <source>
        <dbReference type="ARBA" id="ARBA00022989"/>
    </source>
</evidence>
<feature type="transmembrane region" description="Helical" evidence="10">
    <location>
        <begin position="73"/>
        <end position="94"/>
    </location>
</feature>
<keyword evidence="8 10" id="KW-0472">Membrane</keyword>
<comment type="caution">
    <text evidence="15">The sequence shown here is derived from an EMBL/GenBank/DDBJ whole genome shotgun (WGS) entry which is preliminary data.</text>
</comment>
<feature type="transmembrane region" description="Helical" evidence="10">
    <location>
        <begin position="642"/>
        <end position="661"/>
    </location>
</feature>
<dbReference type="EMBL" id="JBEPML010000003">
    <property type="protein sequence ID" value="MET3791042.1"/>
    <property type="molecule type" value="Genomic_DNA"/>
</dbReference>
<keyword evidence="4" id="KW-1003">Cell membrane</keyword>
<feature type="transmembrane region" description="Helical" evidence="10">
    <location>
        <begin position="492"/>
        <end position="512"/>
    </location>
</feature>
<feature type="transmembrane region" description="Helical" evidence="10">
    <location>
        <begin position="295"/>
        <end position="313"/>
    </location>
</feature>
<evidence type="ECO:0000256" key="2">
    <source>
        <dbReference type="ARBA" id="ARBA00022448"/>
    </source>
</evidence>
<feature type="domain" description="NADH:quinone oxidoreductase/Mrp antiporter transmembrane" evidence="11">
    <location>
        <begin position="123"/>
        <end position="408"/>
    </location>
</feature>
<name>A0ABV2MW55_9HYPH</name>
<dbReference type="InterPro" id="IPR001516">
    <property type="entry name" value="Proton_antipo_N"/>
</dbReference>
<dbReference type="InterPro" id="IPR025383">
    <property type="entry name" value="MrpA_C/MbhD"/>
</dbReference>
<dbReference type="PRINTS" id="PR01434">
    <property type="entry name" value="NADHDHGNASE5"/>
</dbReference>
<feature type="transmembrane region" description="Helical" evidence="10">
    <location>
        <begin position="129"/>
        <end position="148"/>
    </location>
</feature>
<feature type="transmembrane region" description="Helical" evidence="10">
    <location>
        <begin position="399"/>
        <end position="422"/>
    </location>
</feature>
<feature type="transmembrane region" description="Helical" evidence="10">
    <location>
        <begin position="616"/>
        <end position="636"/>
    </location>
</feature>
<dbReference type="InterPro" id="IPR050616">
    <property type="entry name" value="CPA3_Na-H_Antiporter_A"/>
</dbReference>
<dbReference type="Gene3D" id="1.20.120.1200">
    <property type="entry name" value="NADH-ubiquinone/plastoquinone oxidoreductase chain 6, subunit NuoJ"/>
    <property type="match status" value="1"/>
</dbReference>
<feature type="transmembrane region" description="Helical" evidence="10">
    <location>
        <begin position="562"/>
        <end position="580"/>
    </location>
</feature>
<evidence type="ECO:0000256" key="1">
    <source>
        <dbReference type="ARBA" id="ARBA00004651"/>
    </source>
</evidence>
<evidence type="ECO:0000256" key="5">
    <source>
        <dbReference type="ARBA" id="ARBA00022692"/>
    </source>
</evidence>
<feature type="domain" description="MrpA C-terminal/MbhD" evidence="13">
    <location>
        <begin position="601"/>
        <end position="665"/>
    </location>
</feature>